<feature type="active site" description="Nucleophile" evidence="9">
    <location>
        <position position="131"/>
    </location>
</feature>
<keyword evidence="4 9" id="KW-0963">Cytoplasm</keyword>
<dbReference type="GO" id="GO:0044205">
    <property type="term" value="P:'de novo' UMP biosynthetic process"/>
    <property type="evidence" value="ECO:0007669"/>
    <property type="project" value="UniProtKB-UniRule"/>
</dbReference>
<protein>
    <recommendedName>
        <fullName evidence="9">Dihydroorotate dehydrogenase</fullName>
        <shortName evidence="9">DHOD</shortName>
        <shortName evidence="9">DHODase</shortName>
        <shortName evidence="9">DHOdehase</shortName>
        <ecNumber evidence="9">1.3.-.-</ecNumber>
    </recommendedName>
</protein>
<dbReference type="PROSITE" id="PS00912">
    <property type="entry name" value="DHODEHASE_2"/>
    <property type="match status" value="1"/>
</dbReference>
<dbReference type="KEGG" id="ipo:Ilyop_2488"/>
<dbReference type="FunFam" id="3.20.20.70:FF:000027">
    <property type="entry name" value="Dihydropyrimidine dehydrogenase [NADP(+)]"/>
    <property type="match status" value="1"/>
</dbReference>
<dbReference type="InterPro" id="IPR013785">
    <property type="entry name" value="Aldolase_TIM"/>
</dbReference>
<feature type="binding site" evidence="9">
    <location>
        <begin position="69"/>
        <end position="73"/>
    </location>
    <ligand>
        <name>substrate</name>
    </ligand>
</feature>
<dbReference type="NCBIfam" id="TIGR01037">
    <property type="entry name" value="pyrD_sub1_fam"/>
    <property type="match status" value="1"/>
</dbReference>
<dbReference type="InterPro" id="IPR050074">
    <property type="entry name" value="DHO_dehydrogenase"/>
</dbReference>
<feature type="binding site" evidence="9">
    <location>
        <position position="128"/>
    </location>
    <ligand>
        <name>substrate</name>
    </ligand>
</feature>
<gene>
    <name evidence="9" type="primary">pyrD</name>
    <name evidence="11" type="ordered locus">Ilyop_2488</name>
</gene>
<feature type="binding site" evidence="9">
    <location>
        <position position="100"/>
    </location>
    <ligand>
        <name>FMN</name>
        <dbReference type="ChEBI" id="CHEBI:58210"/>
    </ligand>
</feature>
<organism evidence="11 12">
    <name type="scientific">Ilyobacter polytropus (strain ATCC 51220 / DSM 2926 / LMG 16218 / CuHBu1)</name>
    <dbReference type="NCBI Taxonomy" id="572544"/>
    <lineage>
        <taxon>Bacteria</taxon>
        <taxon>Fusobacteriati</taxon>
        <taxon>Fusobacteriota</taxon>
        <taxon>Fusobacteriia</taxon>
        <taxon>Fusobacteriales</taxon>
        <taxon>Fusobacteriaceae</taxon>
        <taxon>Ilyobacter</taxon>
    </lineage>
</organism>
<dbReference type="GO" id="GO:0005737">
    <property type="term" value="C:cytoplasm"/>
    <property type="evidence" value="ECO:0007669"/>
    <property type="project" value="UniProtKB-SubCell"/>
</dbReference>
<feature type="binding site" evidence="9">
    <location>
        <position position="192"/>
    </location>
    <ligand>
        <name>FMN</name>
        <dbReference type="ChEBI" id="CHEBI:58210"/>
    </ligand>
</feature>
<dbReference type="InterPro" id="IPR024920">
    <property type="entry name" value="Dihydroorotate_DH_1"/>
</dbReference>
<proteinExistence type="inferred from homology"/>
<name>E3HDR1_ILYPC</name>
<dbReference type="InterPro" id="IPR001295">
    <property type="entry name" value="Dihydroorotate_DH_CS"/>
</dbReference>
<evidence type="ECO:0000256" key="3">
    <source>
        <dbReference type="ARBA" id="ARBA00008008"/>
    </source>
</evidence>
<feature type="binding site" evidence="9">
    <location>
        <begin position="45"/>
        <end position="46"/>
    </location>
    <ligand>
        <name>FMN</name>
        <dbReference type="ChEBI" id="CHEBI:58210"/>
    </ligand>
</feature>
<evidence type="ECO:0000256" key="7">
    <source>
        <dbReference type="ARBA" id="ARBA00022975"/>
    </source>
</evidence>
<evidence type="ECO:0000256" key="6">
    <source>
        <dbReference type="ARBA" id="ARBA00022643"/>
    </source>
</evidence>
<dbReference type="GO" id="GO:0004152">
    <property type="term" value="F:dihydroorotate dehydrogenase activity"/>
    <property type="evidence" value="ECO:0007669"/>
    <property type="project" value="UniProtKB-UniRule"/>
</dbReference>
<dbReference type="HAMAP" id="MF_00224">
    <property type="entry name" value="DHO_dh_type1"/>
    <property type="match status" value="1"/>
</dbReference>
<feature type="binding site" evidence="9">
    <location>
        <position position="218"/>
    </location>
    <ligand>
        <name>FMN</name>
        <dbReference type="ChEBI" id="CHEBI:58210"/>
    </ligand>
</feature>
<dbReference type="Proteomes" id="UP000006875">
    <property type="component" value="Plasmid pILYOP01"/>
</dbReference>
<feature type="binding site" evidence="9">
    <location>
        <position position="45"/>
    </location>
    <ligand>
        <name>substrate</name>
    </ligand>
</feature>
<dbReference type="EC" id="1.3.-.-" evidence="9"/>
<sequence length="306" mass="32384">MNRLKTNFVGLDLKNPIMTASGCFGFGLEYKDYFDPNELGAVVVKGLTLEPRDGNSGTRIAETPGGMLNSVGLENPGIDHFENVITKEIDGKITSPIITNINGRTIEEYVEIAKRVESIEAVKAIELNISCPNVKDGGMAFGARPEVAGAVTKAVKEVTTKPVIVKLSPNVTDIVAIAKIVEENGADAVALINTLLGMSIDIKKKKPVLGNIFGGLSGPAVKPVALRMIYQVSQAVKIPVLGMGGISSVNDAIEFLMAGASAISLGTGIFMNPILPLEIKEGLEKYCIENNIDNISEIVGAAHPNK</sequence>
<evidence type="ECO:0000256" key="8">
    <source>
        <dbReference type="ARBA" id="ARBA00023002"/>
    </source>
</evidence>
<evidence type="ECO:0000256" key="4">
    <source>
        <dbReference type="ARBA" id="ARBA00022490"/>
    </source>
</evidence>
<keyword evidence="8 9" id="KW-0560">Oxidoreductase</keyword>
<evidence type="ECO:0000313" key="11">
    <source>
        <dbReference type="EMBL" id="ADO84247.1"/>
    </source>
</evidence>
<evidence type="ECO:0000259" key="10">
    <source>
        <dbReference type="Pfam" id="PF01180"/>
    </source>
</evidence>
<dbReference type="NCBIfam" id="NF005574">
    <property type="entry name" value="PRK07259.1"/>
    <property type="match status" value="1"/>
</dbReference>
<comment type="function">
    <text evidence="9">Catalyzes the conversion of dihydroorotate to orotate.</text>
</comment>
<dbReference type="RefSeq" id="WP_013388906.1">
    <property type="nucleotide sequence ID" value="NC_014633.1"/>
</dbReference>
<dbReference type="Pfam" id="PF01180">
    <property type="entry name" value="DHO_dh"/>
    <property type="match status" value="1"/>
</dbReference>
<dbReference type="GO" id="GO:0006207">
    <property type="term" value="P:'de novo' pyrimidine nucleobase biosynthetic process"/>
    <property type="evidence" value="ECO:0007669"/>
    <property type="project" value="InterPro"/>
</dbReference>
<keyword evidence="5 9" id="KW-0285">Flavoprotein</keyword>
<dbReference type="EMBL" id="CP002282">
    <property type="protein sequence ID" value="ADO84247.1"/>
    <property type="molecule type" value="Genomic_DNA"/>
</dbReference>
<accession>E3HDR1</accession>
<feature type="binding site" evidence="9">
    <location>
        <begin position="193"/>
        <end position="194"/>
    </location>
    <ligand>
        <name>substrate</name>
    </ligand>
</feature>
<dbReference type="InterPro" id="IPR005720">
    <property type="entry name" value="Dihydroorotate_DH_cat"/>
</dbReference>
<dbReference type="InterPro" id="IPR012135">
    <property type="entry name" value="Dihydroorotate_DH_1_2"/>
</dbReference>
<feature type="binding site" evidence="9">
    <location>
        <position position="166"/>
    </location>
    <ligand>
        <name>FMN</name>
        <dbReference type="ChEBI" id="CHEBI:58210"/>
    </ligand>
</feature>
<geneLocation type="plasmid" evidence="11 12">
    <name>pILYOP01</name>
</geneLocation>
<feature type="binding site" evidence="9">
    <location>
        <position position="128"/>
    </location>
    <ligand>
        <name>FMN</name>
        <dbReference type="ChEBI" id="CHEBI:58210"/>
    </ligand>
</feature>
<keyword evidence="7 9" id="KW-0665">Pyrimidine biosynthesis</keyword>
<feature type="binding site" evidence="9">
    <location>
        <begin position="244"/>
        <end position="245"/>
    </location>
    <ligand>
        <name>FMN</name>
        <dbReference type="ChEBI" id="CHEBI:58210"/>
    </ligand>
</feature>
<evidence type="ECO:0000313" key="12">
    <source>
        <dbReference type="Proteomes" id="UP000006875"/>
    </source>
</evidence>
<dbReference type="AlphaFoldDB" id="E3HDR1"/>
<comment type="pathway">
    <text evidence="2 9">Pyrimidine metabolism; UMP biosynthesis via de novo pathway.</text>
</comment>
<comment type="subcellular location">
    <subcellularLocation>
        <location evidence="1 9">Cytoplasm</location>
    </subcellularLocation>
</comment>
<comment type="catalytic activity">
    <reaction evidence="9">
        <text>(S)-dihydroorotate + A = orotate + AH2</text>
        <dbReference type="Rhea" id="RHEA:18073"/>
        <dbReference type="ChEBI" id="CHEBI:13193"/>
        <dbReference type="ChEBI" id="CHEBI:17499"/>
        <dbReference type="ChEBI" id="CHEBI:30839"/>
        <dbReference type="ChEBI" id="CHEBI:30864"/>
    </reaction>
</comment>
<dbReference type="InterPro" id="IPR033888">
    <property type="entry name" value="DHOD_1B"/>
</dbReference>
<evidence type="ECO:0000256" key="2">
    <source>
        <dbReference type="ARBA" id="ARBA00004725"/>
    </source>
</evidence>
<keyword evidence="6 9" id="KW-0288">FMN</keyword>
<dbReference type="SUPFAM" id="SSF51395">
    <property type="entry name" value="FMN-linked oxidoreductases"/>
    <property type="match status" value="1"/>
</dbReference>
<keyword evidence="12" id="KW-1185">Reference proteome</keyword>
<dbReference type="HOGENOM" id="CLU_042042_0_0_0"/>
<reference evidence="11 12" key="1">
    <citation type="journal article" date="2010" name="Stand. Genomic Sci.">
        <title>Complete genome sequence of Ilyobacter polytropus type strain (CuHbu1).</title>
        <authorList>
            <person name="Sikorski J."/>
            <person name="Chertkov O."/>
            <person name="Lapidus A."/>
            <person name="Nolan M."/>
            <person name="Lucas S."/>
            <person name="Del Rio T.G."/>
            <person name="Tice H."/>
            <person name="Cheng J.F."/>
            <person name="Tapia R."/>
            <person name="Han C."/>
            <person name="Goodwin L."/>
            <person name="Pitluck S."/>
            <person name="Liolios K."/>
            <person name="Ivanova N."/>
            <person name="Mavromatis K."/>
            <person name="Mikhailova N."/>
            <person name="Pati A."/>
            <person name="Chen A."/>
            <person name="Palaniappan K."/>
            <person name="Land M."/>
            <person name="Hauser L."/>
            <person name="Chang Y.J."/>
            <person name="Jeffries C.D."/>
            <person name="Brambilla E."/>
            <person name="Yasawong M."/>
            <person name="Rohde M."/>
            <person name="Pukall R."/>
            <person name="Spring S."/>
            <person name="Goker M."/>
            <person name="Woyke T."/>
            <person name="Bristow J."/>
            <person name="Eisen J.A."/>
            <person name="Markowitz V."/>
            <person name="Hugenholtz P."/>
            <person name="Kyrpides N.C."/>
            <person name="Klenk H.P."/>
        </authorList>
    </citation>
    <scope>NUCLEOTIDE SEQUENCE [LARGE SCALE GENOMIC DNA]</scope>
    <source>
        <strain evidence="12">ATCC 51220 / DSM 2926 / LMG 16218 / CuHBu1</strain>
        <plasmid evidence="12">pILYOP01</plasmid>
    </source>
</reference>
<dbReference type="InterPro" id="IPR049622">
    <property type="entry name" value="Dihydroorotate_DH_I"/>
</dbReference>
<comment type="cofactor">
    <cofactor evidence="9">
        <name>FMN</name>
        <dbReference type="ChEBI" id="CHEBI:58210"/>
    </cofactor>
    <text evidence="9">Binds 1 FMN per subunit.</text>
</comment>
<evidence type="ECO:0000256" key="9">
    <source>
        <dbReference type="HAMAP-Rule" id="MF_00224"/>
    </source>
</evidence>
<evidence type="ECO:0000256" key="1">
    <source>
        <dbReference type="ARBA" id="ARBA00004496"/>
    </source>
</evidence>
<keyword evidence="11" id="KW-0614">Plasmid</keyword>
<feature type="domain" description="Dihydroorotate dehydrogenase catalytic" evidence="10">
    <location>
        <begin position="4"/>
        <end position="285"/>
    </location>
</feature>
<dbReference type="OrthoDB" id="9794954at2"/>
<dbReference type="UniPathway" id="UPA00070"/>
<evidence type="ECO:0000256" key="5">
    <source>
        <dbReference type="ARBA" id="ARBA00022630"/>
    </source>
</evidence>
<feature type="binding site" evidence="9">
    <location>
        <begin position="266"/>
        <end position="267"/>
    </location>
    <ligand>
        <name>FMN</name>
        <dbReference type="ChEBI" id="CHEBI:58210"/>
    </ligand>
</feature>
<comment type="similarity">
    <text evidence="3 9">Belongs to the dihydroorotate dehydrogenase family. Type 1 subfamily.</text>
</comment>
<dbReference type="Gene3D" id="3.20.20.70">
    <property type="entry name" value="Aldolase class I"/>
    <property type="match status" value="1"/>
</dbReference>
<dbReference type="PANTHER" id="PTHR48109">
    <property type="entry name" value="DIHYDROOROTATE DEHYDROGENASE (QUINONE), MITOCHONDRIAL-RELATED"/>
    <property type="match status" value="1"/>
</dbReference>
<dbReference type="CDD" id="cd04740">
    <property type="entry name" value="DHOD_1B_like"/>
    <property type="match status" value="1"/>
</dbReference>
<dbReference type="PANTHER" id="PTHR48109:SF1">
    <property type="entry name" value="DIHYDROOROTATE DEHYDROGENASE (FUMARATE)"/>
    <property type="match status" value="1"/>
</dbReference>
<dbReference type="PIRSF" id="PIRSF000164">
    <property type="entry name" value="DHO_oxidase"/>
    <property type="match status" value="1"/>
</dbReference>
<feature type="binding site" evidence="9">
    <location>
        <position position="21"/>
    </location>
    <ligand>
        <name>FMN</name>
        <dbReference type="ChEBI" id="CHEBI:58210"/>
    </ligand>
</feature>